<dbReference type="InterPro" id="IPR011990">
    <property type="entry name" value="TPR-like_helical_dom_sf"/>
</dbReference>
<dbReference type="EMBL" id="BRYB01006595">
    <property type="protein sequence ID" value="GMI52608.1"/>
    <property type="molecule type" value="Genomic_DNA"/>
</dbReference>
<evidence type="ECO:0000256" key="2">
    <source>
        <dbReference type="ARBA" id="ARBA00022448"/>
    </source>
</evidence>
<dbReference type="Pfam" id="PF14938">
    <property type="entry name" value="SNAP"/>
    <property type="match status" value="1"/>
</dbReference>
<dbReference type="Proteomes" id="UP001165060">
    <property type="component" value="Unassembled WGS sequence"/>
</dbReference>
<dbReference type="PANTHER" id="PTHR13768:SF8">
    <property type="entry name" value="ALPHA-SOLUBLE NSF ATTACHMENT PROTEIN"/>
    <property type="match status" value="1"/>
</dbReference>
<comment type="caution">
    <text evidence="5">The sequence shown here is derived from an EMBL/GenBank/DDBJ whole genome shotgun (WGS) entry which is preliminary data.</text>
</comment>
<keyword evidence="2" id="KW-0813">Transport</keyword>
<dbReference type="SUPFAM" id="SSF48452">
    <property type="entry name" value="TPR-like"/>
    <property type="match status" value="1"/>
</dbReference>
<evidence type="ECO:0000256" key="1">
    <source>
        <dbReference type="ARBA" id="ARBA00010050"/>
    </source>
</evidence>
<dbReference type="InterPro" id="IPR000744">
    <property type="entry name" value="NSF_attach"/>
</dbReference>
<evidence type="ECO:0000256" key="3">
    <source>
        <dbReference type="ARBA" id="ARBA00022927"/>
    </source>
</evidence>
<evidence type="ECO:0000313" key="6">
    <source>
        <dbReference type="Proteomes" id="UP001165060"/>
    </source>
</evidence>
<gene>
    <name evidence="5" type="ORF">TeGR_g6085</name>
</gene>
<evidence type="ECO:0000256" key="4">
    <source>
        <dbReference type="SAM" id="MobiDB-lite"/>
    </source>
</evidence>
<protein>
    <submittedName>
        <fullName evidence="5">Uncharacterized protein</fullName>
    </submittedName>
</protein>
<feature type="region of interest" description="Disordered" evidence="4">
    <location>
        <begin position="297"/>
        <end position="318"/>
    </location>
</feature>
<sequence length="318" mass="35899">MASMLGVSSDPKMWLKKAEHYLERAEDLIMGNNIPNAPNIKFEDATMAYQTAAEAYRICEKWQEASDAYAKAADIQVRLGCPEEAASYSSEAAETMVKQNPAEAITYYRNAISLLCEVGRFGTAGRIQRKLAEWFEDDRNFDECVDQYRQASDYYLGDNMVDQSDICLIKCAYYQGLLEEFDEAAEIYAAVGLRGLDNNLLKFNSRDYFLRTGLLYLAGGDKWHGKLKSKLMDFKTGDARECLFLENMLAMFGGSDIHAFADHVYNFDNVAHLDSWCLEMLYELRSQIQDAYEQAKRGSEAQAKRASEAGKRSGEAGT</sequence>
<dbReference type="PANTHER" id="PTHR13768">
    <property type="entry name" value="SOLUBLE NSF ATTACHMENT PROTEIN SNAP"/>
    <property type="match status" value="1"/>
</dbReference>
<proteinExistence type="inferred from homology"/>
<accession>A0ABQ6NAF6</accession>
<comment type="similarity">
    <text evidence="1">Belongs to the SNAP family.</text>
</comment>
<reference evidence="5 6" key="1">
    <citation type="journal article" date="2023" name="Commun. Biol.">
        <title>Genome analysis of Parmales, the sister group of diatoms, reveals the evolutionary specialization of diatoms from phago-mixotrophs to photoautotrophs.</title>
        <authorList>
            <person name="Ban H."/>
            <person name="Sato S."/>
            <person name="Yoshikawa S."/>
            <person name="Yamada K."/>
            <person name="Nakamura Y."/>
            <person name="Ichinomiya M."/>
            <person name="Sato N."/>
            <person name="Blanc-Mathieu R."/>
            <person name="Endo H."/>
            <person name="Kuwata A."/>
            <person name="Ogata H."/>
        </authorList>
    </citation>
    <scope>NUCLEOTIDE SEQUENCE [LARGE SCALE GENOMIC DNA]</scope>
</reference>
<evidence type="ECO:0000313" key="5">
    <source>
        <dbReference type="EMBL" id="GMI52608.1"/>
    </source>
</evidence>
<keyword evidence="6" id="KW-1185">Reference proteome</keyword>
<name>A0ABQ6NAF6_9STRA</name>
<organism evidence="5 6">
    <name type="scientific">Tetraparma gracilis</name>
    <dbReference type="NCBI Taxonomy" id="2962635"/>
    <lineage>
        <taxon>Eukaryota</taxon>
        <taxon>Sar</taxon>
        <taxon>Stramenopiles</taxon>
        <taxon>Ochrophyta</taxon>
        <taxon>Bolidophyceae</taxon>
        <taxon>Parmales</taxon>
        <taxon>Triparmaceae</taxon>
        <taxon>Tetraparma</taxon>
    </lineage>
</organism>
<dbReference type="Gene3D" id="1.25.40.10">
    <property type="entry name" value="Tetratricopeptide repeat domain"/>
    <property type="match status" value="1"/>
</dbReference>
<dbReference type="PRINTS" id="PR00448">
    <property type="entry name" value="NSFATTACHMNT"/>
</dbReference>
<keyword evidence="3" id="KW-0653">Protein transport</keyword>